<dbReference type="HOGENOM" id="CLU_668413_0_0_10"/>
<evidence type="ECO:0008006" key="3">
    <source>
        <dbReference type="Google" id="ProtNLM"/>
    </source>
</evidence>
<organism evidence="1 2">
    <name type="scientific">Mucinivorans hirudinis</name>
    <dbReference type="NCBI Taxonomy" id="1433126"/>
    <lineage>
        <taxon>Bacteria</taxon>
        <taxon>Pseudomonadati</taxon>
        <taxon>Bacteroidota</taxon>
        <taxon>Bacteroidia</taxon>
        <taxon>Bacteroidales</taxon>
        <taxon>Rikenellaceae</taxon>
        <taxon>Mucinivorans</taxon>
    </lineage>
</organism>
<keyword evidence="2" id="KW-1185">Reference proteome</keyword>
<dbReference type="Proteomes" id="UP000027616">
    <property type="component" value="Chromosome I"/>
</dbReference>
<dbReference type="InterPro" id="IPR006944">
    <property type="entry name" value="Phage/GTA_portal"/>
</dbReference>
<dbReference type="eggNOG" id="COG4695">
    <property type="taxonomic scope" value="Bacteria"/>
</dbReference>
<name>A0A060R844_9BACT</name>
<evidence type="ECO:0000313" key="1">
    <source>
        <dbReference type="EMBL" id="CDN31555.1"/>
    </source>
</evidence>
<evidence type="ECO:0000313" key="2">
    <source>
        <dbReference type="Proteomes" id="UP000027616"/>
    </source>
</evidence>
<dbReference type="PATRIC" id="fig|1433126.3.peg.1453"/>
<dbReference type="EMBL" id="HG934468">
    <property type="protein sequence ID" value="CDN31555.1"/>
    <property type="molecule type" value="Genomic_DNA"/>
</dbReference>
<protein>
    <recommendedName>
        <fullName evidence="3">Phage portal protein</fullName>
    </recommendedName>
</protein>
<gene>
    <name evidence="1" type="ORF">BN938_1468</name>
</gene>
<sequence>MKKSIILPINQTSGALMTLSKGVAVNEVWKWGSDNLLPVALANLARQSATHRRIINDKADYIAGRGFSADESNPRLDFLVKNANGQRETLRNVLQKVAFDKCLFGNAFVEIVTDSTGSFLSLYHQDASKCRLSKDRKYVVLHHDWSKFKKGEAAQISLYPLFTKMTDGTLRAMLHYKDYEPMAENYGLPKYIAALGAASIAYKTDRWNVSRLDNSFQPSGIMVLDGEVDTEEEAVQIARQAEKKFAGKPGQVMFIVKNAAEGDTTKFVPLTAATEGDWRGLHEQATYDIVVAHSWFITLSGLNYSTGFSAERIINEYNIALNSVITVEQSELIEPIKTVVKKILGTDCSSLAFINKPPFSTKAPYMRIWEARREDGLDYDPEDAAEQAFIGR</sequence>
<dbReference type="Pfam" id="PF04860">
    <property type="entry name" value="Phage_portal"/>
    <property type="match status" value="1"/>
</dbReference>
<dbReference type="OrthoDB" id="1000185at2"/>
<dbReference type="STRING" id="1433126.BN938_1468"/>
<reference evidence="1 2" key="1">
    <citation type="journal article" date="2015" name="Genome Announc.">
        <title>Complete Genome Sequence of the Novel Leech Symbiont Mucinivorans hirudinis M3T.</title>
        <authorList>
            <person name="Nelson M.C."/>
            <person name="Bomar L."/>
            <person name="Graf J."/>
        </authorList>
    </citation>
    <scope>NUCLEOTIDE SEQUENCE [LARGE SCALE GENOMIC DNA]</scope>
    <source>
        <strain evidence="2">M3</strain>
    </source>
</reference>
<dbReference type="KEGG" id="rbc:BN938_1468"/>
<accession>A0A060R844</accession>
<dbReference type="AlphaFoldDB" id="A0A060R844"/>
<proteinExistence type="predicted"/>